<protein>
    <submittedName>
        <fullName evidence="6">Endonuclease</fullName>
    </submittedName>
</protein>
<accession>A0A917W0S6</accession>
<dbReference type="CDD" id="cd00056">
    <property type="entry name" value="ENDO3c"/>
    <property type="match status" value="1"/>
</dbReference>
<dbReference type="PANTHER" id="PTHR10359">
    <property type="entry name" value="A/G-SPECIFIC ADENINE GLYCOSYLASE/ENDONUCLEASE III"/>
    <property type="match status" value="1"/>
</dbReference>
<gene>
    <name evidence="6" type="ORF">GCM10007968_18460</name>
</gene>
<keyword evidence="4" id="KW-0411">Iron-sulfur</keyword>
<keyword evidence="1" id="KW-0004">4Fe-4S</keyword>
<dbReference type="Proteomes" id="UP000654670">
    <property type="component" value="Unassembled WGS sequence"/>
</dbReference>
<dbReference type="PIRSF" id="PIRSF001435">
    <property type="entry name" value="Nth"/>
    <property type="match status" value="1"/>
</dbReference>
<dbReference type="Gene3D" id="1.10.340.30">
    <property type="entry name" value="Hypothetical protein, domain 2"/>
    <property type="match status" value="1"/>
</dbReference>
<dbReference type="RefSeq" id="WP_188802823.1">
    <property type="nucleotide sequence ID" value="NZ_BMOK01000007.1"/>
</dbReference>
<dbReference type="SMART" id="SM00478">
    <property type="entry name" value="ENDO3c"/>
    <property type="match status" value="1"/>
</dbReference>
<evidence type="ECO:0000313" key="6">
    <source>
        <dbReference type="EMBL" id="GGL54701.1"/>
    </source>
</evidence>
<dbReference type="AlphaFoldDB" id="A0A917W0S6"/>
<comment type="caution">
    <text evidence="6">The sequence shown here is derived from an EMBL/GenBank/DDBJ whole genome shotgun (WGS) entry which is preliminary data.</text>
</comment>
<dbReference type="PANTHER" id="PTHR10359:SF19">
    <property type="entry name" value="DNA REPAIR GLYCOSYLASE MJ1434-RELATED"/>
    <property type="match status" value="1"/>
</dbReference>
<dbReference type="GO" id="GO:0006284">
    <property type="term" value="P:base-excision repair"/>
    <property type="evidence" value="ECO:0007669"/>
    <property type="project" value="InterPro"/>
</dbReference>
<keyword evidence="3" id="KW-0408">Iron</keyword>
<dbReference type="InterPro" id="IPR003265">
    <property type="entry name" value="HhH-GPD_domain"/>
</dbReference>
<dbReference type="InterPro" id="IPR023170">
    <property type="entry name" value="HhH_base_excis_C"/>
</dbReference>
<dbReference type="GO" id="GO:0004519">
    <property type="term" value="F:endonuclease activity"/>
    <property type="evidence" value="ECO:0007669"/>
    <property type="project" value="UniProtKB-KW"/>
</dbReference>
<evidence type="ECO:0000256" key="2">
    <source>
        <dbReference type="ARBA" id="ARBA00022723"/>
    </source>
</evidence>
<name>A0A917W0S6_9BACL</name>
<feature type="domain" description="HhH-GPD" evidence="5">
    <location>
        <begin position="36"/>
        <end position="191"/>
    </location>
</feature>
<dbReference type="InterPro" id="IPR011257">
    <property type="entry name" value="DNA_glycosylase"/>
</dbReference>
<evidence type="ECO:0000313" key="7">
    <source>
        <dbReference type="Proteomes" id="UP000654670"/>
    </source>
</evidence>
<keyword evidence="6" id="KW-0378">Hydrolase</keyword>
<evidence type="ECO:0000256" key="4">
    <source>
        <dbReference type="ARBA" id="ARBA00023014"/>
    </source>
</evidence>
<sequence length="211" mass="24602">MKSDYMERFRILLDYYGPQHWWPARTTFEMLIGAILTQNTNWRNVDLSLKKLAPFLIPEKMERLGIDELAGLIRSSGFYRLKAQRIRSFLNWYRHYDYNPLKVEARDGLDLRQELLGVKGIGEETADAMLVYAFGKSFFIADAYARRLFTRLGDQLPKKYDALRAQVEKDLPDDLIVYQEFHALIVAHAKKHCRAVPNCEHCPLAAQCESK</sequence>
<dbReference type="GO" id="GO:0051539">
    <property type="term" value="F:4 iron, 4 sulfur cluster binding"/>
    <property type="evidence" value="ECO:0007669"/>
    <property type="project" value="UniProtKB-KW"/>
</dbReference>
<evidence type="ECO:0000256" key="3">
    <source>
        <dbReference type="ARBA" id="ARBA00023004"/>
    </source>
</evidence>
<dbReference type="GO" id="GO:0046872">
    <property type="term" value="F:metal ion binding"/>
    <property type="evidence" value="ECO:0007669"/>
    <property type="project" value="UniProtKB-KW"/>
</dbReference>
<dbReference type="EMBL" id="BMOK01000007">
    <property type="protein sequence ID" value="GGL54701.1"/>
    <property type="molecule type" value="Genomic_DNA"/>
</dbReference>
<keyword evidence="6" id="KW-0540">Nuclease</keyword>
<reference evidence="6" key="1">
    <citation type="journal article" date="2014" name="Int. J. Syst. Evol. Microbiol.">
        <title>Complete genome sequence of Corynebacterium casei LMG S-19264T (=DSM 44701T), isolated from a smear-ripened cheese.</title>
        <authorList>
            <consortium name="US DOE Joint Genome Institute (JGI-PGF)"/>
            <person name="Walter F."/>
            <person name="Albersmeier A."/>
            <person name="Kalinowski J."/>
            <person name="Ruckert C."/>
        </authorList>
    </citation>
    <scope>NUCLEOTIDE SEQUENCE</scope>
    <source>
        <strain evidence="6">JCM 15325</strain>
    </source>
</reference>
<keyword evidence="6" id="KW-0255">Endonuclease</keyword>
<proteinExistence type="predicted"/>
<dbReference type="Gene3D" id="1.10.1670.10">
    <property type="entry name" value="Helix-hairpin-Helix base-excision DNA repair enzymes (C-terminal)"/>
    <property type="match status" value="1"/>
</dbReference>
<evidence type="ECO:0000256" key="1">
    <source>
        <dbReference type="ARBA" id="ARBA00022485"/>
    </source>
</evidence>
<reference evidence="6" key="2">
    <citation type="submission" date="2020-09" db="EMBL/GenBank/DDBJ databases">
        <authorList>
            <person name="Sun Q."/>
            <person name="Ohkuma M."/>
        </authorList>
    </citation>
    <scope>NUCLEOTIDE SEQUENCE</scope>
    <source>
        <strain evidence="6">JCM 15325</strain>
    </source>
</reference>
<organism evidence="6 7">
    <name type="scientific">Sporolactobacillus putidus</name>
    <dbReference type="NCBI Taxonomy" id="492735"/>
    <lineage>
        <taxon>Bacteria</taxon>
        <taxon>Bacillati</taxon>
        <taxon>Bacillota</taxon>
        <taxon>Bacilli</taxon>
        <taxon>Bacillales</taxon>
        <taxon>Sporolactobacillaceae</taxon>
        <taxon>Sporolactobacillus</taxon>
    </lineage>
</organism>
<keyword evidence="7" id="KW-1185">Reference proteome</keyword>
<dbReference type="Pfam" id="PF00730">
    <property type="entry name" value="HhH-GPD"/>
    <property type="match status" value="1"/>
</dbReference>
<evidence type="ECO:0000259" key="5">
    <source>
        <dbReference type="SMART" id="SM00478"/>
    </source>
</evidence>
<dbReference type="SUPFAM" id="SSF48150">
    <property type="entry name" value="DNA-glycosylase"/>
    <property type="match status" value="1"/>
</dbReference>
<keyword evidence="2" id="KW-0479">Metal-binding</keyword>